<reference evidence="2 3" key="1">
    <citation type="submission" date="2022-11" db="EMBL/GenBank/DDBJ databases">
        <title>Nonomuraea corallina sp. nov., a new species of the genus Nonomuraea isolated from sea side sediment in Thai sea.</title>
        <authorList>
            <person name="Ngamcharungchit C."/>
            <person name="Matsumoto A."/>
            <person name="Suriyachadkun C."/>
            <person name="Panbangred W."/>
            <person name="Inahashi Y."/>
            <person name="Intra B."/>
        </authorList>
    </citation>
    <scope>NUCLEOTIDE SEQUENCE [LARGE SCALE GENOMIC DNA]</scope>
    <source>
        <strain evidence="2 3">DSM 43553</strain>
    </source>
</reference>
<dbReference type="RefSeq" id="WP_271276060.1">
    <property type="nucleotide sequence ID" value="NZ_BAABFD010000025.1"/>
</dbReference>
<dbReference type="InterPro" id="IPR016794">
    <property type="entry name" value="UCP21603_acetyltransf"/>
</dbReference>
<dbReference type="EC" id="2.3.1.-" evidence="2"/>
<accession>A0ABT4SUP8</accession>
<dbReference type="Pfam" id="PF00583">
    <property type="entry name" value="Acetyltransf_1"/>
    <property type="match status" value="1"/>
</dbReference>
<dbReference type="Proteomes" id="UP001212498">
    <property type="component" value="Unassembled WGS sequence"/>
</dbReference>
<dbReference type="GO" id="GO:0016746">
    <property type="term" value="F:acyltransferase activity"/>
    <property type="evidence" value="ECO:0007669"/>
    <property type="project" value="UniProtKB-KW"/>
</dbReference>
<feature type="domain" description="N-acetyltransferase" evidence="1">
    <location>
        <begin position="139"/>
        <end position="280"/>
    </location>
</feature>
<keyword evidence="3" id="KW-1185">Reference proteome</keyword>
<dbReference type="PROSITE" id="PS51186">
    <property type="entry name" value="GNAT"/>
    <property type="match status" value="1"/>
</dbReference>
<dbReference type="PIRSF" id="PIRSF021603">
    <property type="entry name" value="UCP21603_acetyltransf"/>
    <property type="match status" value="1"/>
</dbReference>
<proteinExistence type="predicted"/>
<evidence type="ECO:0000313" key="3">
    <source>
        <dbReference type="Proteomes" id="UP001212498"/>
    </source>
</evidence>
<sequence>MLRTSASRVLDDSDRDEVLALLDTDPVANVFVASRVRSVGLNPARLGGQMWGFGPRGALVSLCYAGANLVPINAGPEAVHAFADRARKQGRRCSSIVGPADAVGQLWERLEPHWGRARAIRWAQPVMATSRRPPVPADPLVRRVRPEEFEILLPACVAMFTEEVGVSPNLGDGGALYRTRVSELIRIGRSYARIEGGRVVFKAEIGAVTPHACQIQGVWVHPDLRGQGYAVSGMAAIVEAALDCFAPVVTLYVNDFNHSARAVYRRVGFHEVDTFMSVLF</sequence>
<dbReference type="EMBL" id="JAPNUD010000019">
    <property type="protein sequence ID" value="MDA0641008.1"/>
    <property type="molecule type" value="Genomic_DNA"/>
</dbReference>
<gene>
    <name evidence="2" type="ORF">OUY24_10300</name>
</gene>
<comment type="caution">
    <text evidence="2">The sequence shown here is derived from an EMBL/GenBank/DDBJ whole genome shotgun (WGS) entry which is preliminary data.</text>
</comment>
<evidence type="ECO:0000259" key="1">
    <source>
        <dbReference type="PROSITE" id="PS51186"/>
    </source>
</evidence>
<dbReference type="InterPro" id="IPR000182">
    <property type="entry name" value="GNAT_dom"/>
</dbReference>
<dbReference type="InterPro" id="IPR016181">
    <property type="entry name" value="Acyl_CoA_acyltransferase"/>
</dbReference>
<dbReference type="SUPFAM" id="SSF55729">
    <property type="entry name" value="Acyl-CoA N-acyltransferases (Nat)"/>
    <property type="match status" value="1"/>
</dbReference>
<dbReference type="InterPro" id="IPR025289">
    <property type="entry name" value="DUF4081"/>
</dbReference>
<name>A0ABT4SUP8_9ACTN</name>
<keyword evidence="2" id="KW-0012">Acyltransferase</keyword>
<protein>
    <submittedName>
        <fullName evidence="2">GNAT family N-acetyltransferase</fullName>
        <ecNumber evidence="2">2.3.1.-</ecNumber>
    </submittedName>
</protein>
<dbReference type="Pfam" id="PF13312">
    <property type="entry name" value="DUF4081"/>
    <property type="match status" value="1"/>
</dbReference>
<keyword evidence="2" id="KW-0808">Transferase</keyword>
<organism evidence="2 3">
    <name type="scientific">Nonomuraea ferruginea</name>
    <dbReference type="NCBI Taxonomy" id="46174"/>
    <lineage>
        <taxon>Bacteria</taxon>
        <taxon>Bacillati</taxon>
        <taxon>Actinomycetota</taxon>
        <taxon>Actinomycetes</taxon>
        <taxon>Streptosporangiales</taxon>
        <taxon>Streptosporangiaceae</taxon>
        <taxon>Nonomuraea</taxon>
    </lineage>
</organism>
<dbReference type="Gene3D" id="3.40.630.30">
    <property type="match status" value="1"/>
</dbReference>
<evidence type="ECO:0000313" key="2">
    <source>
        <dbReference type="EMBL" id="MDA0641008.1"/>
    </source>
</evidence>